<sequence>MTRGDPEDMEDLMRIDDPAFDRVLECVFGIHAHERRTYFALLEMPGSTVSEIADELDRDRSNVNRSLSTLAEKSLIERDRKILDGGGYIYQYYPTPIPEAKELMHDAVDRWAADVHEKIDSFDT</sequence>
<dbReference type="InterPro" id="IPR002831">
    <property type="entry name" value="Tscrpt_reg_TrmB_N"/>
</dbReference>
<dbReference type="InterPro" id="IPR036388">
    <property type="entry name" value="WH-like_DNA-bd_sf"/>
</dbReference>
<dbReference type="Gene3D" id="1.10.10.10">
    <property type="entry name" value="Winged helix-like DNA-binding domain superfamily/Winged helix DNA-binding domain"/>
    <property type="match status" value="1"/>
</dbReference>
<evidence type="ECO:0000259" key="1">
    <source>
        <dbReference type="Pfam" id="PF01978"/>
    </source>
</evidence>
<evidence type="ECO:0000313" key="2">
    <source>
        <dbReference type="EMBL" id="SNR51340.1"/>
    </source>
</evidence>
<organism evidence="2 3">
    <name type="scientific">Halorubrum vacuolatum</name>
    <name type="common">Natronobacterium vacuolatum</name>
    <dbReference type="NCBI Taxonomy" id="63740"/>
    <lineage>
        <taxon>Archaea</taxon>
        <taxon>Methanobacteriati</taxon>
        <taxon>Methanobacteriota</taxon>
        <taxon>Stenosarchaea group</taxon>
        <taxon>Halobacteria</taxon>
        <taxon>Halobacteriales</taxon>
        <taxon>Haloferacaceae</taxon>
        <taxon>Halorubrum</taxon>
    </lineage>
</organism>
<dbReference type="EMBL" id="FZNQ01000011">
    <property type="protein sequence ID" value="SNR51340.1"/>
    <property type="molecule type" value="Genomic_DNA"/>
</dbReference>
<proteinExistence type="predicted"/>
<dbReference type="InterPro" id="IPR011991">
    <property type="entry name" value="ArsR-like_HTH"/>
</dbReference>
<dbReference type="CDD" id="cd00090">
    <property type="entry name" value="HTH_ARSR"/>
    <property type="match status" value="1"/>
</dbReference>
<dbReference type="SUPFAM" id="SSF46785">
    <property type="entry name" value="Winged helix' DNA-binding domain"/>
    <property type="match status" value="1"/>
</dbReference>
<dbReference type="Pfam" id="PF01978">
    <property type="entry name" value="TrmB"/>
    <property type="match status" value="1"/>
</dbReference>
<accession>A0A238WXW6</accession>
<feature type="domain" description="Transcription regulator TrmB N-terminal" evidence="1">
    <location>
        <begin position="24"/>
        <end position="90"/>
    </location>
</feature>
<dbReference type="Proteomes" id="UP000198397">
    <property type="component" value="Unassembled WGS sequence"/>
</dbReference>
<protein>
    <submittedName>
        <fullName evidence="2">Predicted transcriptional regulator</fullName>
    </submittedName>
</protein>
<reference evidence="2 3" key="1">
    <citation type="submission" date="2017-06" db="EMBL/GenBank/DDBJ databases">
        <authorList>
            <person name="Kim H.J."/>
            <person name="Triplett B.A."/>
        </authorList>
    </citation>
    <scope>NUCLEOTIDE SEQUENCE [LARGE SCALE GENOMIC DNA]</scope>
    <source>
        <strain evidence="2 3">DSM 8800</strain>
    </source>
</reference>
<name>A0A238WXW6_HALVU</name>
<evidence type="ECO:0000313" key="3">
    <source>
        <dbReference type="Proteomes" id="UP000198397"/>
    </source>
</evidence>
<gene>
    <name evidence="2" type="ORF">SAMN06264855_11134</name>
</gene>
<keyword evidence="3" id="KW-1185">Reference proteome</keyword>
<dbReference type="InterPro" id="IPR036390">
    <property type="entry name" value="WH_DNA-bd_sf"/>
</dbReference>
<dbReference type="AlphaFoldDB" id="A0A238WXW6"/>